<organism evidence="1">
    <name type="scientific">viral metagenome</name>
    <dbReference type="NCBI Taxonomy" id="1070528"/>
    <lineage>
        <taxon>unclassified sequences</taxon>
        <taxon>metagenomes</taxon>
        <taxon>organismal metagenomes</taxon>
    </lineage>
</organism>
<evidence type="ECO:0000313" key="1">
    <source>
        <dbReference type="EMBL" id="QJA52542.1"/>
    </source>
</evidence>
<gene>
    <name evidence="1" type="ORF">TM448A02797_0009</name>
    <name evidence="2" type="ORF">TM448B03261_0006</name>
</gene>
<evidence type="ECO:0000313" key="2">
    <source>
        <dbReference type="EMBL" id="QJI02467.1"/>
    </source>
</evidence>
<reference evidence="1" key="1">
    <citation type="submission" date="2020-03" db="EMBL/GenBank/DDBJ databases">
        <title>The deep terrestrial virosphere.</title>
        <authorList>
            <person name="Holmfeldt K."/>
            <person name="Nilsson E."/>
            <person name="Simone D."/>
            <person name="Lopez-Fernandez M."/>
            <person name="Wu X."/>
            <person name="de Brujin I."/>
            <person name="Lundin D."/>
            <person name="Andersson A."/>
            <person name="Bertilsson S."/>
            <person name="Dopson M."/>
        </authorList>
    </citation>
    <scope>NUCLEOTIDE SEQUENCE</scope>
    <source>
        <strain evidence="1">TM448A02797</strain>
        <strain evidence="2">TM448B03261</strain>
    </source>
</reference>
<protein>
    <submittedName>
        <fullName evidence="1">Uncharacterized protein</fullName>
    </submittedName>
</protein>
<dbReference type="EMBL" id="MT144348">
    <property type="protein sequence ID" value="QJA52542.1"/>
    <property type="molecule type" value="Genomic_DNA"/>
</dbReference>
<sequence>MKGKILRFSKHNPEKNRTGIYIKVEGNGEVWYSHYGSTETLKPFKINDEIEFTAEKDKITSIKKIVMQETKEVKQEPVLTPKANTINIFDNETSKLNESWNIVKHFMNTNEVPKTIQKELFFKVYEQLKLDERTQFINEANIKRWGK</sequence>
<dbReference type="EMBL" id="MT145004">
    <property type="protein sequence ID" value="QJI02467.1"/>
    <property type="molecule type" value="Genomic_DNA"/>
</dbReference>
<accession>A0A6H1ZYK7</accession>
<proteinExistence type="predicted"/>
<name>A0A6H1ZYK7_9ZZZZ</name>
<dbReference type="AlphaFoldDB" id="A0A6H1ZYK7"/>